<dbReference type="PANTHER" id="PTHR30582:SF33">
    <property type="entry name" value="EXPORTED PROTEIN"/>
    <property type="match status" value="1"/>
</dbReference>
<keyword evidence="5 6" id="KW-0961">Cell wall biogenesis/degradation</keyword>
<feature type="compositionally biased region" description="Basic and acidic residues" evidence="7">
    <location>
        <begin position="14"/>
        <end position="28"/>
    </location>
</feature>
<evidence type="ECO:0000256" key="6">
    <source>
        <dbReference type="PROSITE-ProRule" id="PRU01373"/>
    </source>
</evidence>
<accession>A0ABV1AFN3</accession>
<keyword evidence="11" id="KW-1185">Reference proteome</keyword>
<dbReference type="RefSeq" id="WP_022213684.1">
    <property type="nucleotide sequence ID" value="NZ_JBBMEI010000001.1"/>
</dbReference>
<dbReference type="Pfam" id="PF12229">
    <property type="entry name" value="PG_binding_4"/>
    <property type="match status" value="2"/>
</dbReference>
<evidence type="ECO:0000256" key="7">
    <source>
        <dbReference type="SAM" id="MobiDB-lite"/>
    </source>
</evidence>
<dbReference type="InterPro" id="IPR050979">
    <property type="entry name" value="LD-transpeptidase"/>
</dbReference>
<dbReference type="CDD" id="cd16913">
    <property type="entry name" value="YkuD_like"/>
    <property type="match status" value="1"/>
</dbReference>
<dbReference type="EMBL" id="JBBMEI010000001">
    <property type="protein sequence ID" value="MEQ2356751.1"/>
    <property type="molecule type" value="Genomic_DNA"/>
</dbReference>
<gene>
    <name evidence="10" type="ORF">WMO75_00090</name>
</gene>
<keyword evidence="8" id="KW-1133">Transmembrane helix</keyword>
<evidence type="ECO:0000256" key="5">
    <source>
        <dbReference type="ARBA" id="ARBA00023316"/>
    </source>
</evidence>
<protein>
    <submittedName>
        <fullName evidence="10">Peptidoglycan binding domain-containing protein</fullName>
    </submittedName>
</protein>
<evidence type="ECO:0000256" key="2">
    <source>
        <dbReference type="ARBA" id="ARBA00022679"/>
    </source>
</evidence>
<dbReference type="Gene3D" id="3.10.20.800">
    <property type="match status" value="1"/>
</dbReference>
<evidence type="ECO:0000313" key="11">
    <source>
        <dbReference type="Proteomes" id="UP001446032"/>
    </source>
</evidence>
<organism evidence="10 11">
    <name type="scientific">Blautia intestinihominis</name>
    <dbReference type="NCBI Taxonomy" id="3133152"/>
    <lineage>
        <taxon>Bacteria</taxon>
        <taxon>Bacillati</taxon>
        <taxon>Bacillota</taxon>
        <taxon>Clostridia</taxon>
        <taxon>Lachnospirales</taxon>
        <taxon>Lachnospiraceae</taxon>
        <taxon>Blautia</taxon>
    </lineage>
</organism>
<reference evidence="10 11" key="1">
    <citation type="submission" date="2024-03" db="EMBL/GenBank/DDBJ databases">
        <title>Human intestinal bacterial collection.</title>
        <authorList>
            <person name="Pauvert C."/>
            <person name="Hitch T.C.A."/>
            <person name="Clavel T."/>
        </authorList>
    </citation>
    <scope>NUCLEOTIDE SEQUENCE [LARGE SCALE GENOMIC DNA]</scope>
    <source>
        <strain evidence="10 11">CLA-AA-H95</strain>
    </source>
</reference>
<name>A0ABV1AFN3_9FIRM</name>
<dbReference type="Proteomes" id="UP001446032">
    <property type="component" value="Unassembled WGS sequence"/>
</dbReference>
<evidence type="ECO:0000256" key="3">
    <source>
        <dbReference type="ARBA" id="ARBA00022960"/>
    </source>
</evidence>
<dbReference type="InterPro" id="IPR022029">
    <property type="entry name" value="YoaR-like_PG-bd"/>
</dbReference>
<dbReference type="PROSITE" id="PS52029">
    <property type="entry name" value="LD_TPASE"/>
    <property type="match status" value="1"/>
</dbReference>
<keyword evidence="2" id="KW-0808">Transferase</keyword>
<comment type="caution">
    <text evidence="10">The sequence shown here is derived from an EMBL/GenBank/DDBJ whole genome shotgun (WGS) entry which is preliminary data.</text>
</comment>
<dbReference type="SUPFAM" id="SSF141523">
    <property type="entry name" value="L,D-transpeptidase catalytic domain-like"/>
    <property type="match status" value="1"/>
</dbReference>
<comment type="pathway">
    <text evidence="1 6">Cell wall biogenesis; peptidoglycan biosynthesis.</text>
</comment>
<keyword evidence="8" id="KW-0472">Membrane</keyword>
<feature type="active site" description="Proton donor/acceptor" evidence="6">
    <location>
        <position position="571"/>
    </location>
</feature>
<feature type="domain" description="L,D-TPase catalytic" evidence="9">
    <location>
        <begin position="490"/>
        <end position="616"/>
    </location>
</feature>
<feature type="compositionally biased region" description="Acidic residues" evidence="7">
    <location>
        <begin position="36"/>
        <end position="77"/>
    </location>
</feature>
<sequence>MNNEENKGTLPEDDVGRPDETTDIEDRINATLDKILDDDEDEFDDIQVDYEDPEDEEPDNEAPDEENREIRETEDDYEKTKVWTDSSEEADEEESEEVMEEEPEQEEEVPAVRSRHKSARPGPVIYVPMDELDQNSDVPPGTRAKKKTHKGLKIFGLVMLMIIVLGGCAYGGISYYFTDRFFEGTWINGVDCSQKTAYEVEQLMAEKLSEYSIEVSSRNIAAQTIRGEDIDYQYMSTGEILQLLKKQKPYEWIRGLYEQKSYTVSENVGYNKTLLQEQLKSLNCAQAENQVEPENAYVAFRDNQFVIVPETEGSKLNIKEAYKLLDAAVEANEASIDFSDNQDAYVSAEVTQDDPALQSALEACNNYTKASITYTFGDQSTTLDGNTIKDWLQFDEKGQLVWDDNSFQQHVADYVAQLAATYDTVGTEREFQATSGRTVYVSSSVYGWKIDQAAETAQLSQEIQSGTQTTREPVYSQTANAYGVNDLGNTYIEVDLSEQHMYYYQDGVNIFESDFVSGNMSYADRQTHAGIFTLYYKKSPDVLRGGQKGTANYYEQPVQYWMPFDGGIGFHDADWRDEFGGDIYLTSGSHGCINLPPENAEVLYDLIQYDVPIVCFY</sequence>
<proteinExistence type="predicted"/>
<keyword evidence="3 6" id="KW-0133">Cell shape</keyword>
<dbReference type="InterPro" id="IPR038054">
    <property type="entry name" value="LD_TPept-like_central_sf"/>
</dbReference>
<dbReference type="Pfam" id="PF03734">
    <property type="entry name" value="YkuD"/>
    <property type="match status" value="1"/>
</dbReference>
<feature type="region of interest" description="Disordered" evidence="7">
    <location>
        <begin position="1"/>
        <end position="123"/>
    </location>
</feature>
<keyword evidence="4 6" id="KW-0573">Peptidoglycan synthesis</keyword>
<evidence type="ECO:0000256" key="1">
    <source>
        <dbReference type="ARBA" id="ARBA00004752"/>
    </source>
</evidence>
<evidence type="ECO:0000313" key="10">
    <source>
        <dbReference type="EMBL" id="MEQ2356751.1"/>
    </source>
</evidence>
<evidence type="ECO:0000256" key="8">
    <source>
        <dbReference type="SAM" id="Phobius"/>
    </source>
</evidence>
<evidence type="ECO:0000256" key="4">
    <source>
        <dbReference type="ARBA" id="ARBA00022984"/>
    </source>
</evidence>
<feature type="transmembrane region" description="Helical" evidence="8">
    <location>
        <begin position="154"/>
        <end position="177"/>
    </location>
</feature>
<dbReference type="PANTHER" id="PTHR30582">
    <property type="entry name" value="L,D-TRANSPEPTIDASE"/>
    <property type="match status" value="1"/>
</dbReference>
<keyword evidence="8" id="KW-0812">Transmembrane</keyword>
<dbReference type="SUPFAM" id="SSF143985">
    <property type="entry name" value="L,D-transpeptidase pre-catalytic domain-like"/>
    <property type="match status" value="1"/>
</dbReference>
<dbReference type="Gene3D" id="2.40.440.10">
    <property type="entry name" value="L,D-transpeptidase catalytic domain-like"/>
    <property type="match status" value="1"/>
</dbReference>
<evidence type="ECO:0000259" key="9">
    <source>
        <dbReference type="PROSITE" id="PS52029"/>
    </source>
</evidence>
<feature type="compositionally biased region" description="Acidic residues" evidence="7">
    <location>
        <begin position="86"/>
        <end position="109"/>
    </location>
</feature>
<dbReference type="InterPro" id="IPR038063">
    <property type="entry name" value="Transpep_catalytic_dom"/>
</dbReference>
<feature type="active site" description="Nucleophile" evidence="6">
    <location>
        <position position="592"/>
    </location>
</feature>
<dbReference type="InterPro" id="IPR005490">
    <property type="entry name" value="LD_TPept_cat_dom"/>
</dbReference>